<dbReference type="Pfam" id="PF10551">
    <property type="entry name" value="MULE"/>
    <property type="match status" value="1"/>
</dbReference>
<name>A0ABD0VK98_DENTH</name>
<evidence type="ECO:0000256" key="1">
    <source>
        <dbReference type="ARBA" id="ARBA00010531"/>
    </source>
</evidence>
<proteinExistence type="inferred from homology"/>
<dbReference type="FunFam" id="3.40.50.790:FF:000001">
    <property type="entry name" value="50S ribosomal protein L1"/>
    <property type="match status" value="1"/>
</dbReference>
<feature type="compositionally biased region" description="Basic and acidic residues" evidence="8">
    <location>
        <begin position="59"/>
        <end position="68"/>
    </location>
</feature>
<evidence type="ECO:0000259" key="11">
    <source>
        <dbReference type="Pfam" id="PF26130"/>
    </source>
</evidence>
<evidence type="ECO:0000313" key="13">
    <source>
        <dbReference type="Proteomes" id="UP001552299"/>
    </source>
</evidence>
<dbReference type="GO" id="GO:0032196">
    <property type="term" value="P:transposition"/>
    <property type="evidence" value="ECO:0007669"/>
    <property type="project" value="UniProtKB-KW"/>
</dbReference>
<feature type="compositionally biased region" description="Basic and acidic residues" evidence="8">
    <location>
        <begin position="78"/>
        <end position="91"/>
    </location>
</feature>
<dbReference type="Gene3D" id="3.40.50.790">
    <property type="match status" value="1"/>
</dbReference>
<dbReference type="EMBL" id="JANQDX010000004">
    <property type="protein sequence ID" value="KAL0925126.1"/>
    <property type="molecule type" value="Genomic_DNA"/>
</dbReference>
<feature type="region of interest" description="Disordered" evidence="8">
    <location>
        <begin position="128"/>
        <end position="154"/>
    </location>
</feature>
<dbReference type="InterPro" id="IPR058594">
    <property type="entry name" value="PB1-like_dom_pln"/>
</dbReference>
<comment type="similarity">
    <text evidence="1">Belongs to the universal ribosomal protein uL1 family.</text>
</comment>
<dbReference type="InterPro" id="IPR018289">
    <property type="entry name" value="MULE_transposase_dom"/>
</dbReference>
<dbReference type="GO" id="GO:0005840">
    <property type="term" value="C:ribosome"/>
    <property type="evidence" value="ECO:0007669"/>
    <property type="project" value="UniProtKB-KW"/>
</dbReference>
<dbReference type="PROSITE" id="PS01007">
    <property type="entry name" value="TRANSPOSASE_MUTATOR"/>
    <property type="match status" value="1"/>
</dbReference>
<evidence type="ECO:0000313" key="12">
    <source>
        <dbReference type="EMBL" id="KAL0925126.1"/>
    </source>
</evidence>
<dbReference type="InterPro" id="IPR004332">
    <property type="entry name" value="Transposase_MuDR"/>
</dbReference>
<protein>
    <recommendedName>
        <fullName evidence="7">CL1</fullName>
    </recommendedName>
</protein>
<dbReference type="Pfam" id="PF26130">
    <property type="entry name" value="PB1-like"/>
    <property type="match status" value="1"/>
</dbReference>
<dbReference type="InterPro" id="IPR028364">
    <property type="entry name" value="Ribosomal_uL1/biogenesis"/>
</dbReference>
<evidence type="ECO:0000256" key="3">
    <source>
        <dbReference type="ARBA" id="ARBA00022980"/>
    </source>
</evidence>
<comment type="caution">
    <text evidence="12">The sequence shown here is derived from an EMBL/GenBank/DDBJ whole genome shotgun (WGS) entry which is preliminary data.</text>
</comment>
<dbReference type="Proteomes" id="UP001552299">
    <property type="component" value="Unassembled WGS sequence"/>
</dbReference>
<evidence type="ECO:0000256" key="5">
    <source>
        <dbReference type="ARBA" id="ARBA00023172"/>
    </source>
</evidence>
<dbReference type="GO" id="GO:0006310">
    <property type="term" value="P:DNA recombination"/>
    <property type="evidence" value="ECO:0007669"/>
    <property type="project" value="UniProtKB-KW"/>
</dbReference>
<evidence type="ECO:0000256" key="4">
    <source>
        <dbReference type="ARBA" id="ARBA00023125"/>
    </source>
</evidence>
<dbReference type="CDD" id="cd00403">
    <property type="entry name" value="Ribosomal_L1"/>
    <property type="match status" value="1"/>
</dbReference>
<dbReference type="PROSITE" id="PS01199">
    <property type="entry name" value="RIBOSOMAL_L1"/>
    <property type="match status" value="1"/>
</dbReference>
<reference evidence="12 13" key="1">
    <citation type="journal article" date="2024" name="Plant Biotechnol. J.">
        <title>Dendrobium thyrsiflorum genome and its molecular insights into genes involved in important horticultural traits.</title>
        <authorList>
            <person name="Chen B."/>
            <person name="Wang J.Y."/>
            <person name="Zheng P.J."/>
            <person name="Li K.L."/>
            <person name="Liang Y.M."/>
            <person name="Chen X.F."/>
            <person name="Zhang C."/>
            <person name="Zhao X."/>
            <person name="He X."/>
            <person name="Zhang G.Q."/>
            <person name="Liu Z.J."/>
            <person name="Xu Q."/>
        </authorList>
    </citation>
    <scope>NUCLEOTIDE SEQUENCE [LARGE SCALE GENOMIC DNA]</scope>
    <source>
        <strain evidence="12">GZMU011</strain>
    </source>
</reference>
<dbReference type="Gene3D" id="3.30.190.20">
    <property type="match status" value="2"/>
</dbReference>
<keyword evidence="5" id="KW-0233">DNA recombination</keyword>
<feature type="domain" description="MULE transposase" evidence="10">
    <location>
        <begin position="757"/>
        <end position="851"/>
    </location>
</feature>
<feature type="domain" description="PB1-like" evidence="11">
    <location>
        <begin position="411"/>
        <end position="508"/>
    </location>
</feature>
<dbReference type="PANTHER" id="PTHR36427:SF4">
    <property type="entry name" value="RIBOSOMAL PROTEIN L1P_L10E FAMILY"/>
    <property type="match status" value="1"/>
</dbReference>
<dbReference type="GO" id="GO:1990904">
    <property type="term" value="C:ribonucleoprotein complex"/>
    <property type="evidence" value="ECO:0007669"/>
    <property type="project" value="UniProtKB-KW"/>
</dbReference>
<dbReference type="GO" id="GO:0003677">
    <property type="term" value="F:DNA binding"/>
    <property type="evidence" value="ECO:0007669"/>
    <property type="project" value="UniProtKB-KW"/>
</dbReference>
<dbReference type="InterPro" id="IPR001207">
    <property type="entry name" value="Transposase_mutator"/>
</dbReference>
<keyword evidence="2" id="KW-0815">Transposition</keyword>
<dbReference type="InterPro" id="IPR016095">
    <property type="entry name" value="Ribosomal_uL1_3-a/b-sand"/>
</dbReference>
<keyword evidence="4" id="KW-0238">DNA-binding</keyword>
<feature type="region of interest" description="Disordered" evidence="8">
    <location>
        <begin position="53"/>
        <end position="105"/>
    </location>
</feature>
<keyword evidence="13" id="KW-1185">Reference proteome</keyword>
<evidence type="ECO:0000259" key="10">
    <source>
        <dbReference type="Pfam" id="PF10551"/>
    </source>
</evidence>
<dbReference type="AlphaFoldDB" id="A0ABD0VK98"/>
<dbReference type="PANTHER" id="PTHR36427">
    <property type="entry name" value="54S RIBOSOMAL PROTEIN L1, MITOCHONDRIAL"/>
    <property type="match status" value="1"/>
</dbReference>
<dbReference type="Pfam" id="PF03108">
    <property type="entry name" value="DBD_Tnp_Mut"/>
    <property type="match status" value="1"/>
</dbReference>
<dbReference type="InterPro" id="IPR023674">
    <property type="entry name" value="Ribosomal_uL1-like"/>
</dbReference>
<evidence type="ECO:0000256" key="6">
    <source>
        <dbReference type="ARBA" id="ARBA00023274"/>
    </source>
</evidence>
<gene>
    <name evidence="12" type="ORF">M5K25_003436</name>
</gene>
<dbReference type="SUPFAM" id="SSF56808">
    <property type="entry name" value="Ribosomal protein L1"/>
    <property type="match status" value="1"/>
</dbReference>
<dbReference type="Pfam" id="PF00687">
    <property type="entry name" value="Ribosomal_L1"/>
    <property type="match status" value="1"/>
</dbReference>
<evidence type="ECO:0000256" key="2">
    <source>
        <dbReference type="ARBA" id="ARBA00022578"/>
    </source>
</evidence>
<evidence type="ECO:0000256" key="8">
    <source>
        <dbReference type="SAM" id="MobiDB-lite"/>
    </source>
</evidence>
<keyword evidence="3" id="KW-0689">Ribosomal protein</keyword>
<organism evidence="12 13">
    <name type="scientific">Dendrobium thyrsiflorum</name>
    <name type="common">Pinecone-like raceme dendrobium</name>
    <name type="synonym">Orchid</name>
    <dbReference type="NCBI Taxonomy" id="117978"/>
    <lineage>
        <taxon>Eukaryota</taxon>
        <taxon>Viridiplantae</taxon>
        <taxon>Streptophyta</taxon>
        <taxon>Embryophyta</taxon>
        <taxon>Tracheophyta</taxon>
        <taxon>Spermatophyta</taxon>
        <taxon>Magnoliopsida</taxon>
        <taxon>Liliopsida</taxon>
        <taxon>Asparagales</taxon>
        <taxon>Orchidaceae</taxon>
        <taxon>Epidendroideae</taxon>
        <taxon>Malaxideae</taxon>
        <taxon>Dendrobiinae</taxon>
        <taxon>Dendrobium</taxon>
    </lineage>
</organism>
<keyword evidence="6" id="KW-0687">Ribonucleoprotein</keyword>
<evidence type="ECO:0000259" key="9">
    <source>
        <dbReference type="Pfam" id="PF03108"/>
    </source>
</evidence>
<dbReference type="InterPro" id="IPR023673">
    <property type="entry name" value="Ribosomal_uL1_CS"/>
</dbReference>
<sequence length="964" mass="107379">MLLSQARRCYIRRPPTLFSYHLLFPSLPPEIPFSQSSPLPVFYRYSSSIPITPVAYPPKPKESNETVENKTSSADRTPPSRRELEPSERADSTPPEAGVASPDFDPRAWTRRDVRFVKDVSKITPVSYPSRVAPLPEDRTAAPEAAEGEFPRGDLQSEARKIQSDARVRSYFALTQEEIIPFPTLIKLDKRPTKVPMELTVAIREVKANAKHNFLESVEAHVNLGVDPRRSDQMVRGALTLPHGTGKTVRVAVFAEGAAADEARAAGADIVGGDELIEEIKAGGGKIKFDKCIATPMFMPRLSKIGRILGPRGLMPNPKLGSVTNDVSGAVKAAKCGRIDFKIDKTAIVHVGLGKSKLQHHLAFTGTAAASDSSAAPTDLFCFYEYAAFAETAADSGLKKISTDMECNNVCSIIFKYGGYWSEVKGQSRMRYVGGSQKTLKFDRDHINLLLLQEHTEAICKCIRGHAYELHYHINGTSPKIYMPIRSDTDVINMLIGSCNNNKVEVVVVVKDHQEYVTYTDETQWADAQVFSATNTVNNDILVDGLCDGSFAVEGEVEEKKCCVGSRFKDSSSFKQAIRSNAILQNFAIKIKASDKSRVIATCTYRGCPWRIRGSLCSDGHSFEVRKLLSTHLCPGVNRAGNKQATSSWIAHEIKDMVKRNPDITPKDIGNNLETTFGLALPYMKIWRSRELARDHMFGSIDDNYKWVPTLMSELCNRNPGSHITYQCDKQNNSFKRFFVSFKVCIDDFFAGCRYLIGIDACHLKSKYLGVLLSANCLDGNNGLFNIAFVVAESESKKSWEWFLMNLSQAFNVDIEHLSFISDMEKGLGEAIKSVFPNAEHRVCMRHLWKNIKKLFRCDDSHNLQKLVNFTEDNLRENIGAFVNALLVAKPVGLKKTSKYAGYVKNFTLSSTLQISTPKCKLNNNFFGALPLNYASRWKNPISDTGNKAKLLFDCSDHLGHGIY</sequence>
<accession>A0ABD0VK98</accession>
<feature type="domain" description="Transposase MuDR plant" evidence="9">
    <location>
        <begin position="561"/>
        <end position="625"/>
    </location>
</feature>
<evidence type="ECO:0000256" key="7">
    <source>
        <dbReference type="ARBA" id="ARBA00082680"/>
    </source>
</evidence>